<keyword evidence="2" id="KW-0472">Membrane</keyword>
<keyword evidence="2" id="KW-0812">Transmembrane</keyword>
<keyword evidence="5" id="KW-1185">Reference proteome</keyword>
<proteinExistence type="predicted"/>
<sequence>MYCTVLDGIAVRWVELLTILAAGLVVPTEDIGTAAHGFYGSIRAGMARSQLLSTSASTERLASNTLAYLVPAVEAAGLPAPSITGLYAAATNGPTAALNAVPGINTSTLSVLPTATASAYAASFKTVYIASLSFGGVWIIAAFLAQDVTK</sequence>
<dbReference type="Proteomes" id="UP000887226">
    <property type="component" value="Unassembled WGS sequence"/>
</dbReference>
<keyword evidence="2" id="KW-1133">Transmembrane helix</keyword>
<dbReference type="EMBL" id="MU253802">
    <property type="protein sequence ID" value="KAG9246514.1"/>
    <property type="molecule type" value="Genomic_DNA"/>
</dbReference>
<gene>
    <name evidence="4" type="ORF">BJ878DRAFT_279856</name>
</gene>
<feature type="signal peptide" evidence="3">
    <location>
        <begin position="1"/>
        <end position="23"/>
    </location>
</feature>
<dbReference type="GO" id="GO:0022857">
    <property type="term" value="F:transmembrane transporter activity"/>
    <property type="evidence" value="ECO:0007669"/>
    <property type="project" value="InterPro"/>
</dbReference>
<keyword evidence="1" id="KW-0813">Transport</keyword>
<dbReference type="Pfam" id="PF06609">
    <property type="entry name" value="TRI12"/>
    <property type="match status" value="1"/>
</dbReference>
<keyword evidence="3" id="KW-0732">Signal</keyword>
<dbReference type="AlphaFoldDB" id="A0A9P7Z6K2"/>
<dbReference type="InterPro" id="IPR010573">
    <property type="entry name" value="MFS_Str1/Tri12-like"/>
</dbReference>
<feature type="chain" id="PRO_5040252365" evidence="3">
    <location>
        <begin position="24"/>
        <end position="150"/>
    </location>
</feature>
<reference evidence="4" key="1">
    <citation type="journal article" date="2021" name="IMA Fungus">
        <title>Genomic characterization of three marine fungi, including Emericellopsis atlantica sp. nov. with signatures of a generalist lifestyle and marine biomass degradation.</title>
        <authorList>
            <person name="Hagestad O.C."/>
            <person name="Hou L."/>
            <person name="Andersen J.H."/>
            <person name="Hansen E.H."/>
            <person name="Altermark B."/>
            <person name="Li C."/>
            <person name="Kuhnert E."/>
            <person name="Cox R.J."/>
            <person name="Crous P.W."/>
            <person name="Spatafora J.W."/>
            <person name="Lail K."/>
            <person name="Amirebrahimi M."/>
            <person name="Lipzen A."/>
            <person name="Pangilinan J."/>
            <person name="Andreopoulos W."/>
            <person name="Hayes R.D."/>
            <person name="Ng V."/>
            <person name="Grigoriev I.V."/>
            <person name="Jackson S.A."/>
            <person name="Sutton T.D.S."/>
            <person name="Dobson A.D.W."/>
            <person name="Rama T."/>
        </authorList>
    </citation>
    <scope>NUCLEOTIDE SEQUENCE</scope>
    <source>
        <strain evidence="4">TRa3180A</strain>
    </source>
</reference>
<evidence type="ECO:0000256" key="1">
    <source>
        <dbReference type="ARBA" id="ARBA00022448"/>
    </source>
</evidence>
<name>A0A9P7Z6K2_9HELO</name>
<accession>A0A9P7Z6K2</accession>
<protein>
    <submittedName>
        <fullName evidence="4">Uncharacterized protein</fullName>
    </submittedName>
</protein>
<evidence type="ECO:0000256" key="2">
    <source>
        <dbReference type="SAM" id="Phobius"/>
    </source>
</evidence>
<comment type="caution">
    <text evidence="4">The sequence shown here is derived from an EMBL/GenBank/DDBJ whole genome shotgun (WGS) entry which is preliminary data.</text>
</comment>
<feature type="transmembrane region" description="Helical" evidence="2">
    <location>
        <begin position="127"/>
        <end position="145"/>
    </location>
</feature>
<evidence type="ECO:0000313" key="4">
    <source>
        <dbReference type="EMBL" id="KAG9246514.1"/>
    </source>
</evidence>
<organism evidence="4 5">
    <name type="scientific">Calycina marina</name>
    <dbReference type="NCBI Taxonomy" id="1763456"/>
    <lineage>
        <taxon>Eukaryota</taxon>
        <taxon>Fungi</taxon>
        <taxon>Dikarya</taxon>
        <taxon>Ascomycota</taxon>
        <taxon>Pezizomycotina</taxon>
        <taxon>Leotiomycetes</taxon>
        <taxon>Helotiales</taxon>
        <taxon>Pezizellaceae</taxon>
        <taxon>Calycina</taxon>
    </lineage>
</organism>
<evidence type="ECO:0000313" key="5">
    <source>
        <dbReference type="Proteomes" id="UP000887226"/>
    </source>
</evidence>
<dbReference type="OrthoDB" id="4139357at2759"/>
<evidence type="ECO:0000256" key="3">
    <source>
        <dbReference type="SAM" id="SignalP"/>
    </source>
</evidence>